<feature type="region of interest" description="Disordered" evidence="2">
    <location>
        <begin position="66"/>
        <end position="571"/>
    </location>
</feature>
<feature type="compositionally biased region" description="Acidic residues" evidence="2">
    <location>
        <begin position="408"/>
        <end position="418"/>
    </location>
</feature>
<dbReference type="GeneID" id="19273002"/>
<keyword evidence="4" id="KW-1185">Reference proteome</keyword>
<name>W3X306_PESFW</name>
<dbReference type="eggNOG" id="ENOG502R9MA">
    <property type="taxonomic scope" value="Eukaryota"/>
</dbReference>
<feature type="compositionally biased region" description="Polar residues" evidence="2">
    <location>
        <begin position="334"/>
        <end position="347"/>
    </location>
</feature>
<evidence type="ECO:0000256" key="2">
    <source>
        <dbReference type="SAM" id="MobiDB-lite"/>
    </source>
</evidence>
<feature type="compositionally biased region" description="Low complexity" evidence="2">
    <location>
        <begin position="368"/>
        <end position="378"/>
    </location>
</feature>
<evidence type="ECO:0000313" key="4">
    <source>
        <dbReference type="Proteomes" id="UP000030651"/>
    </source>
</evidence>
<dbReference type="HOGENOM" id="CLU_016024_0_0_1"/>
<dbReference type="KEGG" id="pfy:PFICI_07989"/>
<dbReference type="OMA" id="VHTFRHE"/>
<evidence type="ECO:0000256" key="1">
    <source>
        <dbReference type="SAM" id="Coils"/>
    </source>
</evidence>
<feature type="compositionally biased region" description="Polar residues" evidence="2">
    <location>
        <begin position="187"/>
        <end position="196"/>
    </location>
</feature>
<dbReference type="OrthoDB" id="5418627at2759"/>
<feature type="compositionally biased region" description="Low complexity" evidence="2">
    <location>
        <begin position="243"/>
        <end position="255"/>
    </location>
</feature>
<dbReference type="InParanoid" id="W3X306"/>
<proteinExistence type="predicted"/>
<dbReference type="AlphaFoldDB" id="W3X306"/>
<feature type="region of interest" description="Disordered" evidence="2">
    <location>
        <begin position="614"/>
        <end position="636"/>
    </location>
</feature>
<dbReference type="Proteomes" id="UP000030651">
    <property type="component" value="Unassembled WGS sequence"/>
</dbReference>
<feature type="compositionally biased region" description="Polar residues" evidence="2">
    <location>
        <begin position="93"/>
        <end position="104"/>
    </location>
</feature>
<accession>W3X306</accession>
<feature type="compositionally biased region" description="Polar residues" evidence="2">
    <location>
        <begin position="285"/>
        <end position="299"/>
    </location>
</feature>
<feature type="compositionally biased region" description="Basic and acidic residues" evidence="2">
    <location>
        <begin position="81"/>
        <end position="92"/>
    </location>
</feature>
<gene>
    <name evidence="3" type="ORF">PFICI_07989</name>
</gene>
<reference evidence="4" key="1">
    <citation type="journal article" date="2015" name="BMC Genomics">
        <title>Genomic and transcriptomic analysis of the endophytic fungus Pestalotiopsis fici reveals its lifestyle and high potential for synthesis of natural products.</title>
        <authorList>
            <person name="Wang X."/>
            <person name="Zhang X."/>
            <person name="Liu L."/>
            <person name="Xiang M."/>
            <person name="Wang W."/>
            <person name="Sun X."/>
            <person name="Che Y."/>
            <person name="Guo L."/>
            <person name="Liu G."/>
            <person name="Guo L."/>
            <person name="Wang C."/>
            <person name="Yin W.B."/>
            <person name="Stadler M."/>
            <person name="Zhang X."/>
            <person name="Liu X."/>
        </authorList>
    </citation>
    <scope>NUCLEOTIDE SEQUENCE [LARGE SCALE GENOMIC DNA]</scope>
    <source>
        <strain evidence="4">W106-1 / CGMCC3.15140</strain>
    </source>
</reference>
<dbReference type="RefSeq" id="XP_007834761.1">
    <property type="nucleotide sequence ID" value="XM_007836570.1"/>
</dbReference>
<dbReference type="EMBL" id="KI912113">
    <property type="protein sequence ID" value="ETS80460.1"/>
    <property type="molecule type" value="Genomic_DNA"/>
</dbReference>
<keyword evidence="1" id="KW-0175">Coiled coil</keyword>
<feature type="compositionally biased region" description="Low complexity" evidence="2">
    <location>
        <begin position="550"/>
        <end position="569"/>
    </location>
</feature>
<feature type="compositionally biased region" description="Acidic residues" evidence="2">
    <location>
        <begin position="493"/>
        <end position="508"/>
    </location>
</feature>
<evidence type="ECO:0000313" key="3">
    <source>
        <dbReference type="EMBL" id="ETS80460.1"/>
    </source>
</evidence>
<sequence length="660" mass="72053">MAMHDATSLASELLNKLSELEQKVESHRQDMACEFQRYSRNLLQNVPNDLSARVEKTIKDSMHQYPALQPALNLDNPFRNESPRKTHMDNDNGHSNTTTATDTHSPPQDKKSTKPSPPPPLLPHKTPAPSSSDNDNTPRSPHEREREFQGLFTPSYLPLLDGRENDNNRLPPAPAPSLPATLLPSPNQSNELTNVSAKDEKTAVGLTVAITRPDPVRNPTEETISSVASDDSSSKQHRRSALRRSSSSSAKAPSPRRVRFEVEGGEVLPTASPLMSPRVIEHMQSPLSNTTNILSSSYDSDAPESVDDGASLLGSSPPQPRKTSSTDKLKAMARNSSEDTSQWSLVGNLQDMDADEETLVMGSRKGTKTTPGATSTSTGGTGRPNVERISGTVEHVETVEADPNGSEAYDEEEDDDLLEMPALTSFKTKKRFSPPQASISEPDSKKSQDQATITKASQNNMRKSQGVSIKPQSVESKQTKSQSNTSMQSATLVEDDELFDWEEDEDAPVDQRSKQGSAQKTSKYLPDVEDEDVDEAVENEPEVDTTTLLSTSPAIPIAKPAPAATSPPSRHFKEAVGSYNGKPFTISSVKDHSILEKAAKMGNVYSFVGSVDGRSGVDESTSYRPEVVPFNGTPRSFSQRLMMEEFEESRRRSPRNGANE</sequence>
<feature type="compositionally biased region" description="Polar residues" evidence="2">
    <location>
        <begin position="449"/>
        <end position="491"/>
    </location>
</feature>
<protein>
    <submittedName>
        <fullName evidence="3">Uncharacterized protein</fullName>
    </submittedName>
</protein>
<feature type="coiled-coil region" evidence="1">
    <location>
        <begin position="3"/>
        <end position="37"/>
    </location>
</feature>
<feature type="compositionally biased region" description="Acidic residues" evidence="2">
    <location>
        <begin position="527"/>
        <end position="543"/>
    </location>
</feature>
<organism evidence="3 4">
    <name type="scientific">Pestalotiopsis fici (strain W106-1 / CGMCC3.15140)</name>
    <dbReference type="NCBI Taxonomy" id="1229662"/>
    <lineage>
        <taxon>Eukaryota</taxon>
        <taxon>Fungi</taxon>
        <taxon>Dikarya</taxon>
        <taxon>Ascomycota</taxon>
        <taxon>Pezizomycotina</taxon>
        <taxon>Sordariomycetes</taxon>
        <taxon>Xylariomycetidae</taxon>
        <taxon>Amphisphaeriales</taxon>
        <taxon>Sporocadaceae</taxon>
        <taxon>Pestalotiopsis</taxon>
    </lineage>
</organism>